<feature type="transmembrane region" description="Helical" evidence="1">
    <location>
        <begin position="94"/>
        <end position="113"/>
    </location>
</feature>
<dbReference type="Pfam" id="PF06808">
    <property type="entry name" value="DctM"/>
    <property type="match status" value="1"/>
</dbReference>
<dbReference type="KEGG" id="dku:Desku_3253"/>
<feature type="transmembrane region" description="Helical" evidence="1">
    <location>
        <begin position="549"/>
        <end position="568"/>
    </location>
</feature>
<feature type="domain" description="TRAP C4-dicarboxylate transport system permease DctM subunit" evidence="2">
    <location>
        <begin position="136"/>
        <end position="564"/>
    </location>
</feature>
<keyword evidence="1" id="KW-0812">Transmembrane</keyword>
<feature type="transmembrane region" description="Helical" evidence="1">
    <location>
        <begin position="365"/>
        <end position="380"/>
    </location>
</feature>
<evidence type="ECO:0000313" key="4">
    <source>
        <dbReference type="Proteomes" id="UP000009229"/>
    </source>
</evidence>
<feature type="transmembrane region" description="Helical" evidence="1">
    <location>
        <begin position="488"/>
        <end position="514"/>
    </location>
</feature>
<feature type="transmembrane region" description="Helical" evidence="1">
    <location>
        <begin position="119"/>
        <end position="139"/>
    </location>
</feature>
<dbReference type="PANTHER" id="PTHR43849">
    <property type="entry name" value="BLL3936 PROTEIN"/>
    <property type="match status" value="1"/>
</dbReference>
<dbReference type="Proteomes" id="UP000009229">
    <property type="component" value="Chromosome"/>
</dbReference>
<feature type="transmembrane region" description="Helical" evidence="1">
    <location>
        <begin position="314"/>
        <end position="336"/>
    </location>
</feature>
<feature type="transmembrane region" description="Helical" evidence="1">
    <location>
        <begin position="424"/>
        <end position="448"/>
    </location>
</feature>
<protein>
    <submittedName>
        <fullName evidence="3">TRAP transporter, 4TM/12TM fusion protein</fullName>
    </submittedName>
</protein>
<feature type="transmembrane region" description="Helical" evidence="1">
    <location>
        <begin position="624"/>
        <end position="641"/>
    </location>
</feature>
<gene>
    <name evidence="3" type="ordered locus">Desku_3253</name>
</gene>
<feature type="transmembrane region" description="Helical" evidence="1">
    <location>
        <begin position="65"/>
        <end position="82"/>
    </location>
</feature>
<feature type="transmembrane region" description="Helical" evidence="1">
    <location>
        <begin position="574"/>
        <end position="595"/>
    </location>
</feature>
<keyword evidence="1" id="KW-1133">Transmembrane helix</keyword>
<keyword evidence="1" id="KW-0472">Membrane</keyword>
<dbReference type="PANTHER" id="PTHR43849:SF2">
    <property type="entry name" value="BLL3936 PROTEIN"/>
    <property type="match status" value="1"/>
</dbReference>
<dbReference type="InterPro" id="IPR011853">
    <property type="entry name" value="TRAP_DctM-Dct_fused"/>
</dbReference>
<proteinExistence type="predicted"/>
<keyword evidence="4" id="KW-1185">Reference proteome</keyword>
<organism evidence="3 4">
    <name type="scientific">Desulfofundulus kuznetsovii (strain DSM 6115 / VKM B-1805 / 17)</name>
    <name type="common">Desulfotomaculum kuznetsovii</name>
    <dbReference type="NCBI Taxonomy" id="760568"/>
    <lineage>
        <taxon>Bacteria</taxon>
        <taxon>Bacillati</taxon>
        <taxon>Bacillota</taxon>
        <taxon>Clostridia</taxon>
        <taxon>Eubacteriales</taxon>
        <taxon>Peptococcaceae</taxon>
        <taxon>Desulfofundulus</taxon>
    </lineage>
</organism>
<reference evidence="4" key="1">
    <citation type="submission" date="2011-05" db="EMBL/GenBank/DDBJ databases">
        <title>Complete sequence of Desulfotomaculum kuznetsovii DSM 6115.</title>
        <authorList>
            <person name="Lucas S."/>
            <person name="Han J."/>
            <person name="Lapidus A."/>
            <person name="Cheng J.-F."/>
            <person name="Goodwin L."/>
            <person name="Pitluck S."/>
            <person name="Peters L."/>
            <person name="Mikhailova N."/>
            <person name="Lu M."/>
            <person name="Saunders E."/>
            <person name="Han C."/>
            <person name="Tapia R."/>
            <person name="Land M."/>
            <person name="Hauser L."/>
            <person name="Kyrpides N."/>
            <person name="Ivanova N."/>
            <person name="Pagani I."/>
            <person name="Nazina T."/>
            <person name="Ivanova A."/>
            <person name="Parshina S."/>
            <person name="Kuever J."/>
            <person name="Muyzer G."/>
            <person name="Plugge C."/>
            <person name="Stams A."/>
            <person name="Woyke T."/>
        </authorList>
    </citation>
    <scope>NUCLEOTIDE SEQUENCE [LARGE SCALE GENOMIC DNA]</scope>
    <source>
        <strain evidence="4">DSM 6115 / VKM B-1805 / 17</strain>
    </source>
</reference>
<name>A0AAU8PF19_DESK7</name>
<feature type="transmembrane region" description="Helical" evidence="1">
    <location>
        <begin position="33"/>
        <end position="53"/>
    </location>
</feature>
<evidence type="ECO:0000256" key="1">
    <source>
        <dbReference type="SAM" id="Phobius"/>
    </source>
</evidence>
<dbReference type="InterPro" id="IPR010656">
    <property type="entry name" value="DctM"/>
</dbReference>
<feature type="transmembrane region" description="Helical" evidence="1">
    <location>
        <begin position="283"/>
        <end position="308"/>
    </location>
</feature>
<feature type="transmembrane region" description="Helical" evidence="1">
    <location>
        <begin position="190"/>
        <end position="216"/>
    </location>
</feature>
<dbReference type="AlphaFoldDB" id="A0AAU8PF19"/>
<evidence type="ECO:0000259" key="2">
    <source>
        <dbReference type="Pfam" id="PF06808"/>
    </source>
</evidence>
<dbReference type="RefSeq" id="WP_013824248.1">
    <property type="nucleotide sequence ID" value="NC_015573.1"/>
</dbReference>
<sequence>MFLTQTSSPAPPEGKDIEKMVEKYEGASARRTLSGPVGLFVAIVAGLFALFYLYQSKFGIISPEANRGIYVGITVFLCLLLYPASKKSPRNRITILDAVLALLAVVVTVYFVINYGQMANRIGFVTTPDLIMGLIAIVLCIEATRRVTGNVLAVIAVIFVIYALFGPYFPGILSHKGFTLHRVAGFLFSSLYGIFGGVAAIFANFVFMFMLFGTFLEFSGAGKFFIDFPYSLLGRARGGPAKVAIIASGLMGSINGSAAANVVTTGTFTIPLMKRVGYKPHMAGAIEAVASTGGMLMPPIMGAGAFVMSEFTGISYWHIVLVSFVPAVLYYMYLYLMVEYQARNLGLSGLPKSELPDPRHELKQGWYYLLPVAVVIYLLVNGYSPGAAAFWGITGCVALSWVRKDTRMGLKEIGNALVKGTVQSLTVGATVGTIGIIVGVVYLTGLALKFSSLLLALSGGILPVAILLVGVAAYVLGMGITATTSYVILAVLAAPALQELGVEVLAAHLIIYWMSLIGNINPPVCLAAFAGAAIAQADPMKTGWTAVRFGQPLYIIPFLFAYTPILFNGPTPEVIRAIAGAFLGIYMVAGFTQGYQLRKLNWVERILAGISAVMLCWPDFNTDVMGFVLMIMLLLWQMVTIRRQRAGASDIKIQQ</sequence>
<feature type="transmembrane region" description="Helical" evidence="1">
    <location>
        <begin position="454"/>
        <end position="476"/>
    </location>
</feature>
<feature type="transmembrane region" description="Helical" evidence="1">
    <location>
        <begin position="151"/>
        <end position="170"/>
    </location>
</feature>
<dbReference type="NCBIfam" id="TIGR02123">
    <property type="entry name" value="TRAP_fused"/>
    <property type="match status" value="1"/>
</dbReference>
<evidence type="ECO:0000313" key="3">
    <source>
        <dbReference type="EMBL" id="AEG16742.1"/>
    </source>
</evidence>
<dbReference type="EMBL" id="CP002770">
    <property type="protein sequence ID" value="AEG16742.1"/>
    <property type="molecule type" value="Genomic_DNA"/>
</dbReference>
<feature type="transmembrane region" description="Helical" evidence="1">
    <location>
        <begin position="520"/>
        <end position="537"/>
    </location>
</feature>
<accession>A0AAU8PF19</accession>